<dbReference type="InterPro" id="IPR036909">
    <property type="entry name" value="Cyt_c-like_dom_sf"/>
</dbReference>
<evidence type="ECO:0000256" key="5">
    <source>
        <dbReference type="SAM" id="SignalP"/>
    </source>
</evidence>
<evidence type="ECO:0000313" key="7">
    <source>
        <dbReference type="EMBL" id="MBG9378614.1"/>
    </source>
</evidence>
<evidence type="ECO:0000313" key="8">
    <source>
        <dbReference type="Proteomes" id="UP000628448"/>
    </source>
</evidence>
<evidence type="ECO:0000256" key="4">
    <source>
        <dbReference type="PROSITE-ProRule" id="PRU00433"/>
    </source>
</evidence>
<dbReference type="Gene3D" id="1.10.760.10">
    <property type="entry name" value="Cytochrome c-like domain"/>
    <property type="match status" value="1"/>
</dbReference>
<keyword evidence="3 4" id="KW-0408">Iron</keyword>
<feature type="domain" description="Cytochrome c" evidence="6">
    <location>
        <begin position="37"/>
        <end position="128"/>
    </location>
</feature>
<accession>A0A931H074</accession>
<dbReference type="Pfam" id="PF07995">
    <property type="entry name" value="GSDH"/>
    <property type="match status" value="1"/>
</dbReference>
<reference evidence="7" key="1">
    <citation type="submission" date="2020-11" db="EMBL/GenBank/DDBJ databases">
        <title>Bacterial whole genome sequence for Panacibacter sp. DH6.</title>
        <authorList>
            <person name="Le V."/>
            <person name="Ko S."/>
            <person name="Ahn C.-Y."/>
            <person name="Oh H.-M."/>
        </authorList>
    </citation>
    <scope>NUCLEOTIDE SEQUENCE</scope>
    <source>
        <strain evidence="7">DH6</strain>
    </source>
</reference>
<gene>
    <name evidence="7" type="ORF">I5907_20445</name>
</gene>
<dbReference type="Proteomes" id="UP000628448">
    <property type="component" value="Unassembled WGS sequence"/>
</dbReference>
<dbReference type="Gene3D" id="2.120.10.30">
    <property type="entry name" value="TolB, C-terminal domain"/>
    <property type="match status" value="1"/>
</dbReference>
<feature type="signal peptide" evidence="5">
    <location>
        <begin position="1"/>
        <end position="26"/>
    </location>
</feature>
<evidence type="ECO:0000256" key="2">
    <source>
        <dbReference type="ARBA" id="ARBA00022723"/>
    </source>
</evidence>
<dbReference type="SUPFAM" id="SSF46626">
    <property type="entry name" value="Cytochrome c"/>
    <property type="match status" value="1"/>
</dbReference>
<dbReference type="AlphaFoldDB" id="A0A931H074"/>
<keyword evidence="8" id="KW-1185">Reference proteome</keyword>
<evidence type="ECO:0000259" key="6">
    <source>
        <dbReference type="PROSITE" id="PS51007"/>
    </source>
</evidence>
<dbReference type="Pfam" id="PF13442">
    <property type="entry name" value="Cytochrome_CBB3"/>
    <property type="match status" value="1"/>
</dbReference>
<dbReference type="PROSITE" id="PS51007">
    <property type="entry name" value="CYTC"/>
    <property type="match status" value="1"/>
</dbReference>
<evidence type="ECO:0000256" key="3">
    <source>
        <dbReference type="ARBA" id="ARBA00023004"/>
    </source>
</evidence>
<dbReference type="PANTHER" id="PTHR19328:SF13">
    <property type="entry name" value="HIPL1 PROTEIN"/>
    <property type="match status" value="1"/>
</dbReference>
<dbReference type="InterPro" id="IPR011041">
    <property type="entry name" value="Quinoprot_gluc/sorb_DH_b-prop"/>
</dbReference>
<organism evidence="7 8">
    <name type="scientific">Panacibacter microcysteis</name>
    <dbReference type="NCBI Taxonomy" id="2793269"/>
    <lineage>
        <taxon>Bacteria</taxon>
        <taxon>Pseudomonadati</taxon>
        <taxon>Bacteroidota</taxon>
        <taxon>Chitinophagia</taxon>
        <taxon>Chitinophagales</taxon>
        <taxon>Chitinophagaceae</taxon>
        <taxon>Panacibacter</taxon>
    </lineage>
</organism>
<comment type="caution">
    <text evidence="7">The sequence shown here is derived from an EMBL/GenBank/DDBJ whole genome shotgun (WGS) entry which is preliminary data.</text>
</comment>
<dbReference type="InterPro" id="IPR009056">
    <property type="entry name" value="Cyt_c-like_dom"/>
</dbReference>
<proteinExistence type="predicted"/>
<keyword evidence="1 4" id="KW-0349">Heme</keyword>
<dbReference type="GO" id="GO:0046872">
    <property type="term" value="F:metal ion binding"/>
    <property type="evidence" value="ECO:0007669"/>
    <property type="project" value="UniProtKB-KW"/>
</dbReference>
<dbReference type="GO" id="GO:0009055">
    <property type="term" value="F:electron transfer activity"/>
    <property type="evidence" value="ECO:0007669"/>
    <property type="project" value="InterPro"/>
</dbReference>
<dbReference type="SUPFAM" id="SSF50952">
    <property type="entry name" value="Soluble quinoprotein glucose dehydrogenase"/>
    <property type="match status" value="1"/>
</dbReference>
<sequence>MLKTLPVLILSCLLMICFNACQPASAFDDKTIAHDTASISAGESVFNQRCEGCHNFRQDGIGPQLNAVTKEVTTQWLTDFIKDPQAMISHGDERAGKLYARYKVSMPSFGSLTDNDIHHIIAFLNTHTATVTAEDADAVKDPVPSKIPKSALTANLQFIAQLPASADSGKKPLARITQMIVQPGSNKLFVLDLRGNLYQLTGNTSSVFMNMKQLKPGFIAEPGLGSGFGSIAFHPAFMRNGLFYTTHTEKTGSAIADFGYADSIKVSLQWVLTEWKANDVNDRTFKGTSRELLRINMVSVIHGMQEIAFNPFAKKGDEDYGLLYGGIGDGGCTENGFLLAHNKANLWGTVIRIDPSGSNSRNRRYGIPATNPFVHTPGAAPEIFAMGFRNPHRITWLAGGAMLVSNVGQANIESVNMVTAGSDFGWPLREGNFVIHDTGNINKVYALPADDSAMHITYPVIEYDHDEGKAISGGYAYKGPIAALKNKFLFGDIPTGRLFFTNIFNIKQGSIAPLQEWSVAIDGKTASLQTLCGNDRVDLHFGTDANNDLYIMTKADGKIYRIVSAAE</sequence>
<dbReference type="GO" id="GO:0020037">
    <property type="term" value="F:heme binding"/>
    <property type="evidence" value="ECO:0007669"/>
    <property type="project" value="InterPro"/>
</dbReference>
<keyword evidence="5" id="KW-0732">Signal</keyword>
<dbReference type="EMBL" id="JADWYR010000003">
    <property type="protein sequence ID" value="MBG9378614.1"/>
    <property type="molecule type" value="Genomic_DNA"/>
</dbReference>
<dbReference type="InterPro" id="IPR012938">
    <property type="entry name" value="Glc/Sorbosone_DH"/>
</dbReference>
<protein>
    <submittedName>
        <fullName evidence="7">PQQ-dependent sugar dehydrogenase</fullName>
    </submittedName>
</protein>
<dbReference type="InterPro" id="IPR011042">
    <property type="entry name" value="6-blade_b-propeller_TolB-like"/>
</dbReference>
<keyword evidence="2 4" id="KW-0479">Metal-binding</keyword>
<evidence type="ECO:0000256" key="1">
    <source>
        <dbReference type="ARBA" id="ARBA00022617"/>
    </source>
</evidence>
<name>A0A931H074_9BACT</name>
<feature type="chain" id="PRO_5037231958" evidence="5">
    <location>
        <begin position="27"/>
        <end position="567"/>
    </location>
</feature>
<dbReference type="PANTHER" id="PTHR19328">
    <property type="entry name" value="HEDGEHOG-INTERACTING PROTEIN"/>
    <property type="match status" value="1"/>
</dbReference>